<evidence type="ECO:0000313" key="8">
    <source>
        <dbReference type="Proteomes" id="UP001217089"/>
    </source>
</evidence>
<evidence type="ECO:0000256" key="3">
    <source>
        <dbReference type="ARBA" id="ARBA00022741"/>
    </source>
</evidence>
<dbReference type="PANTHER" id="PTHR24346">
    <property type="entry name" value="MAP/MICROTUBULE AFFINITY-REGULATING KINASE"/>
    <property type="match status" value="1"/>
</dbReference>
<evidence type="ECO:0000313" key="7">
    <source>
        <dbReference type="EMBL" id="KAJ8306261.1"/>
    </source>
</evidence>
<dbReference type="InterPro" id="IPR011009">
    <property type="entry name" value="Kinase-like_dom_sf"/>
</dbReference>
<comment type="caution">
    <text evidence="7">The sequence shown here is derived from an EMBL/GenBank/DDBJ whole genome shotgun (WGS) entry which is preliminary data.</text>
</comment>
<evidence type="ECO:0000256" key="2">
    <source>
        <dbReference type="ARBA" id="ARBA00022679"/>
    </source>
</evidence>
<dbReference type="EMBL" id="JARBDR010000813">
    <property type="protein sequence ID" value="KAJ8306261.1"/>
    <property type="molecule type" value="Genomic_DNA"/>
</dbReference>
<evidence type="ECO:0000256" key="4">
    <source>
        <dbReference type="ARBA" id="ARBA00022777"/>
    </source>
</evidence>
<dbReference type="PANTHER" id="PTHR24346:SF82">
    <property type="entry name" value="KP78A-RELATED"/>
    <property type="match status" value="1"/>
</dbReference>
<proteinExistence type="predicted"/>
<evidence type="ECO:0000256" key="1">
    <source>
        <dbReference type="ARBA" id="ARBA00022527"/>
    </source>
</evidence>
<evidence type="ECO:0000259" key="6">
    <source>
        <dbReference type="PROSITE" id="PS50011"/>
    </source>
</evidence>
<dbReference type="InterPro" id="IPR000719">
    <property type="entry name" value="Prot_kinase_dom"/>
</dbReference>
<dbReference type="Gene3D" id="1.10.510.10">
    <property type="entry name" value="Transferase(Phosphotransferase) domain 1"/>
    <property type="match status" value="1"/>
</dbReference>
<accession>A0ABQ9EM03</accession>
<dbReference type="PROSITE" id="PS50011">
    <property type="entry name" value="PROTEIN_KINASE_DOM"/>
    <property type="match status" value="1"/>
</dbReference>
<evidence type="ECO:0000256" key="5">
    <source>
        <dbReference type="ARBA" id="ARBA00022840"/>
    </source>
</evidence>
<organism evidence="7 8">
    <name type="scientific">Tegillarca granosa</name>
    <name type="common">Malaysian cockle</name>
    <name type="synonym">Anadara granosa</name>
    <dbReference type="NCBI Taxonomy" id="220873"/>
    <lineage>
        <taxon>Eukaryota</taxon>
        <taxon>Metazoa</taxon>
        <taxon>Spiralia</taxon>
        <taxon>Lophotrochozoa</taxon>
        <taxon>Mollusca</taxon>
        <taxon>Bivalvia</taxon>
        <taxon>Autobranchia</taxon>
        <taxon>Pteriomorphia</taxon>
        <taxon>Arcoida</taxon>
        <taxon>Arcoidea</taxon>
        <taxon>Arcidae</taxon>
        <taxon>Tegillarca</taxon>
    </lineage>
</organism>
<keyword evidence="1" id="KW-0723">Serine/threonine-protein kinase</keyword>
<keyword evidence="5" id="KW-0067">ATP-binding</keyword>
<sequence length="116" mass="13346">MQLDGYVSISKKWKKKFCGNVDESHWAYVNANTFYCLVLECASGGDLQAYIKSYKDCFLPEEKARPYLRQLVSAVHYLHERGVSHRHSSFGNWICIERLRAHTGRNGGLIYGIRTS</sequence>
<feature type="domain" description="Protein kinase" evidence="6">
    <location>
        <begin position="1"/>
        <end position="116"/>
    </location>
</feature>
<gene>
    <name evidence="7" type="ORF">KUTeg_016806</name>
</gene>
<protein>
    <recommendedName>
        <fullName evidence="6">Protein kinase domain-containing protein</fullName>
    </recommendedName>
</protein>
<keyword evidence="2" id="KW-0808">Transferase</keyword>
<dbReference type="Pfam" id="PF00069">
    <property type="entry name" value="Pkinase"/>
    <property type="match status" value="1"/>
</dbReference>
<keyword evidence="3" id="KW-0547">Nucleotide-binding</keyword>
<dbReference type="SUPFAM" id="SSF56112">
    <property type="entry name" value="Protein kinase-like (PK-like)"/>
    <property type="match status" value="1"/>
</dbReference>
<dbReference type="Proteomes" id="UP001217089">
    <property type="component" value="Unassembled WGS sequence"/>
</dbReference>
<keyword evidence="8" id="KW-1185">Reference proteome</keyword>
<keyword evidence="4" id="KW-0418">Kinase</keyword>
<reference evidence="7 8" key="1">
    <citation type="submission" date="2022-12" db="EMBL/GenBank/DDBJ databases">
        <title>Chromosome-level genome of Tegillarca granosa.</title>
        <authorList>
            <person name="Kim J."/>
        </authorList>
    </citation>
    <scope>NUCLEOTIDE SEQUENCE [LARGE SCALE GENOMIC DNA]</scope>
    <source>
        <strain evidence="7">Teg-2019</strain>
        <tissue evidence="7">Adductor muscle</tissue>
    </source>
</reference>
<name>A0ABQ9EM03_TEGGR</name>